<keyword evidence="5 8" id="KW-0472">Membrane</keyword>
<dbReference type="PRINTS" id="PR01434">
    <property type="entry name" value="NADHDHGNASE5"/>
</dbReference>
<name>A0A8F2Q750_9PLAT</name>
<feature type="signal peptide" evidence="9">
    <location>
        <begin position="1"/>
        <end position="18"/>
    </location>
</feature>
<dbReference type="InterPro" id="IPR003945">
    <property type="entry name" value="NU5C-like"/>
</dbReference>
<gene>
    <name evidence="11" type="primary">nad5</name>
</gene>
<protein>
    <recommendedName>
        <fullName evidence="2">NADH:ubiquinone reductase (H(+)-translocating)</fullName>
        <ecNumber evidence="2">7.1.1.2</ecNumber>
    </recommendedName>
    <alternativeName>
        <fullName evidence="6">NADH dehydrogenase subunit 5</fullName>
    </alternativeName>
</protein>
<feature type="transmembrane region" description="Helical" evidence="8">
    <location>
        <begin position="42"/>
        <end position="64"/>
    </location>
</feature>
<geneLocation type="mitochondrion" evidence="11"/>
<proteinExistence type="predicted"/>
<feature type="transmembrane region" description="Helical" evidence="8">
    <location>
        <begin position="130"/>
        <end position="151"/>
    </location>
</feature>
<dbReference type="GO" id="GO:0016020">
    <property type="term" value="C:membrane"/>
    <property type="evidence" value="ECO:0007669"/>
    <property type="project" value="UniProtKB-SubCell"/>
</dbReference>
<evidence type="ECO:0000256" key="1">
    <source>
        <dbReference type="ARBA" id="ARBA00004141"/>
    </source>
</evidence>
<dbReference type="EC" id="7.1.1.2" evidence="2"/>
<feature type="transmembrane region" description="Helical" evidence="8">
    <location>
        <begin position="346"/>
        <end position="367"/>
    </location>
</feature>
<dbReference type="GO" id="GO:0042773">
    <property type="term" value="P:ATP synthesis coupled electron transport"/>
    <property type="evidence" value="ECO:0007669"/>
    <property type="project" value="InterPro"/>
</dbReference>
<evidence type="ECO:0000256" key="2">
    <source>
        <dbReference type="ARBA" id="ARBA00012944"/>
    </source>
</evidence>
<feature type="transmembrane region" description="Helical" evidence="8">
    <location>
        <begin position="157"/>
        <end position="181"/>
    </location>
</feature>
<dbReference type="GO" id="GO:0008137">
    <property type="term" value="F:NADH dehydrogenase (ubiquinone) activity"/>
    <property type="evidence" value="ECO:0007669"/>
    <property type="project" value="UniProtKB-EC"/>
</dbReference>
<reference evidence="11" key="1">
    <citation type="journal article" date="2019" name="Int. J. Parasitol.">
        <title>Homoplasy or plesiomorphy? Reconstruction of the evolutionary history of mitochondrial gene order rearrangements in the subphylum Neodermata.</title>
        <authorList>
            <person name="Zhang D."/>
            <person name="Li W.X."/>
            <person name="Zou H."/>
            <person name="Wu S.G."/>
            <person name="Li M."/>
            <person name="Jakovlic I."/>
            <person name="Zhang J."/>
            <person name="Chen R."/>
            <person name="Wang G."/>
        </authorList>
    </citation>
    <scope>NUCLEOTIDE SEQUENCE</scope>
</reference>
<comment type="subcellular location">
    <subcellularLocation>
        <location evidence="1">Membrane</location>
        <topology evidence="1">Multi-pass membrane protein</topology>
    </subcellularLocation>
</comment>
<evidence type="ECO:0000313" key="11">
    <source>
        <dbReference type="EMBL" id="QWV61009.1"/>
    </source>
</evidence>
<dbReference type="PANTHER" id="PTHR42829:SF2">
    <property type="entry name" value="NADH-UBIQUINONE OXIDOREDUCTASE CHAIN 5"/>
    <property type="match status" value="1"/>
</dbReference>
<dbReference type="EMBL" id="MH700477">
    <property type="protein sequence ID" value="QWV61009.1"/>
    <property type="molecule type" value="Genomic_DNA"/>
</dbReference>
<organism evidence="11">
    <name type="scientific">Euryhaliotrema johni</name>
    <dbReference type="NCBI Taxonomy" id="2849187"/>
    <lineage>
        <taxon>Eukaryota</taxon>
        <taxon>Metazoa</taxon>
        <taxon>Spiralia</taxon>
        <taxon>Lophotrochozoa</taxon>
        <taxon>Platyhelminthes</taxon>
        <taxon>Monogenea</taxon>
        <taxon>Monopisthocotylea</taxon>
        <taxon>Dactylogyridea</taxon>
        <taxon>Ancyrocephalidae</taxon>
        <taxon>Euryhaliotrema</taxon>
    </lineage>
</organism>
<keyword evidence="3 8" id="KW-0812">Transmembrane</keyword>
<evidence type="ECO:0000256" key="3">
    <source>
        <dbReference type="ARBA" id="ARBA00022692"/>
    </source>
</evidence>
<accession>A0A8F2Q750</accession>
<feature type="transmembrane region" description="Helical" evidence="8">
    <location>
        <begin position="499"/>
        <end position="516"/>
    </location>
</feature>
<feature type="transmembrane region" description="Helical" evidence="8">
    <location>
        <begin position="76"/>
        <end position="94"/>
    </location>
</feature>
<dbReference type="PANTHER" id="PTHR42829">
    <property type="entry name" value="NADH-UBIQUINONE OXIDOREDUCTASE CHAIN 5"/>
    <property type="match status" value="1"/>
</dbReference>
<feature type="transmembrane region" description="Helical" evidence="8">
    <location>
        <begin position="213"/>
        <end position="234"/>
    </location>
</feature>
<keyword evidence="9" id="KW-0732">Signal</keyword>
<feature type="domain" description="NADH:quinone oxidoreductase/Mrp antiporter transmembrane" evidence="10">
    <location>
        <begin position="94"/>
        <end position="352"/>
    </location>
</feature>
<dbReference type="GO" id="GO:0015990">
    <property type="term" value="P:electron transport coupled proton transport"/>
    <property type="evidence" value="ECO:0007669"/>
    <property type="project" value="TreeGrafter"/>
</dbReference>
<feature type="transmembrane region" description="Helical" evidence="8">
    <location>
        <begin position="100"/>
        <end position="118"/>
    </location>
</feature>
<keyword evidence="4 8" id="KW-1133">Transmembrane helix</keyword>
<evidence type="ECO:0000256" key="9">
    <source>
        <dbReference type="SAM" id="SignalP"/>
    </source>
</evidence>
<sequence length="517" mass="56977">MVLICFLIIGLLVGVASGIGKSYFVSSYTFLCGSTTILLEGSFTSVEYLCFIMLFICGALSLLFSKHYFSWESNSLNSLIVLFLLVMGVLILTNDLFSSLVLWEYLGFVSFLLILYYANYDTCYAGNTTLITSRFGDVGLFLVCSCIYNSLGVNSSYFIMFSLLCVITTKSAVIPFSSWLLEAMRAPTPVSCLVHSSTLVAAGVWFLTNYGTLFGSGLINSLIILSLLSVWLSARCALFFFDVKKIVALSTCNNIAWCILYYLLGFKLLCVVQLVSHGIGKCLLFMGVGDALAGSYSSQNKHSLMNYHYNSNAGWLFTSLLVLLVAGIPFNGVFFTKHLLLSGEVYQSNLFVLGGLFYCVYLSYLYSGRLVFLISPVVGGLSNSIHNVFYLGSFCVMLCSVANYWLSSVLVESNELDILSSVLISASQLFGLYAGFQYSIYKAESGWYNVFGGQDVIIKKVVLYWGALVNNILPLSHVRWEFILLDKFVYLASGTPHKLSYGGAALVISILLIIVLN</sequence>
<feature type="transmembrane region" description="Helical" evidence="8">
    <location>
        <begin position="188"/>
        <end position="207"/>
    </location>
</feature>
<dbReference type="Pfam" id="PF00361">
    <property type="entry name" value="Proton_antipo_M"/>
    <property type="match status" value="1"/>
</dbReference>
<dbReference type="AlphaFoldDB" id="A0A8F2Q750"/>
<evidence type="ECO:0000259" key="10">
    <source>
        <dbReference type="Pfam" id="PF00361"/>
    </source>
</evidence>
<feature type="transmembrane region" description="Helical" evidence="8">
    <location>
        <begin position="418"/>
        <end position="440"/>
    </location>
</feature>
<feature type="transmembrane region" description="Helical" evidence="8">
    <location>
        <begin position="461"/>
        <end position="479"/>
    </location>
</feature>
<comment type="catalytic activity">
    <reaction evidence="7">
        <text>a ubiquinone + NADH + 5 H(+)(in) = a ubiquinol + NAD(+) + 4 H(+)(out)</text>
        <dbReference type="Rhea" id="RHEA:29091"/>
        <dbReference type="Rhea" id="RHEA-COMP:9565"/>
        <dbReference type="Rhea" id="RHEA-COMP:9566"/>
        <dbReference type="ChEBI" id="CHEBI:15378"/>
        <dbReference type="ChEBI" id="CHEBI:16389"/>
        <dbReference type="ChEBI" id="CHEBI:17976"/>
        <dbReference type="ChEBI" id="CHEBI:57540"/>
        <dbReference type="ChEBI" id="CHEBI:57945"/>
        <dbReference type="EC" id="7.1.1.2"/>
    </reaction>
</comment>
<dbReference type="InterPro" id="IPR001750">
    <property type="entry name" value="ND/Mrp_TM"/>
</dbReference>
<feature type="chain" id="PRO_5034808509" description="NADH:ubiquinone reductase (H(+)-translocating)" evidence="9">
    <location>
        <begin position="19"/>
        <end position="517"/>
    </location>
</feature>
<feature type="transmembrane region" description="Helical" evidence="8">
    <location>
        <begin position="246"/>
        <end position="265"/>
    </location>
</feature>
<evidence type="ECO:0000256" key="4">
    <source>
        <dbReference type="ARBA" id="ARBA00022989"/>
    </source>
</evidence>
<keyword evidence="11" id="KW-0496">Mitochondrion</keyword>
<evidence type="ECO:0000256" key="5">
    <source>
        <dbReference type="ARBA" id="ARBA00023136"/>
    </source>
</evidence>
<feature type="transmembrane region" description="Helical" evidence="8">
    <location>
        <begin position="388"/>
        <end position="406"/>
    </location>
</feature>
<dbReference type="GO" id="GO:0003954">
    <property type="term" value="F:NADH dehydrogenase activity"/>
    <property type="evidence" value="ECO:0007669"/>
    <property type="project" value="TreeGrafter"/>
</dbReference>
<evidence type="ECO:0000256" key="7">
    <source>
        <dbReference type="ARBA" id="ARBA00049551"/>
    </source>
</evidence>
<evidence type="ECO:0000256" key="8">
    <source>
        <dbReference type="SAM" id="Phobius"/>
    </source>
</evidence>
<feature type="transmembrane region" description="Helical" evidence="8">
    <location>
        <begin position="314"/>
        <end position="334"/>
    </location>
</feature>
<evidence type="ECO:0000256" key="6">
    <source>
        <dbReference type="ARBA" id="ARBA00031027"/>
    </source>
</evidence>